<feature type="signal peptide" evidence="1">
    <location>
        <begin position="1"/>
        <end position="42"/>
    </location>
</feature>
<feature type="domain" description="SpaA-like prealbumin fold" evidence="2">
    <location>
        <begin position="1101"/>
        <end position="1185"/>
    </location>
</feature>
<feature type="domain" description="SpaA-like prealbumin fold" evidence="2">
    <location>
        <begin position="1289"/>
        <end position="1373"/>
    </location>
</feature>
<keyword evidence="1" id="KW-0732">Signal</keyword>
<dbReference type="EMBL" id="VFQF01000003">
    <property type="protein sequence ID" value="TQN45401.1"/>
    <property type="molecule type" value="Genomic_DNA"/>
</dbReference>
<protein>
    <recommendedName>
        <fullName evidence="2">SpaA-like prealbumin fold domain-containing protein</fullName>
    </recommendedName>
</protein>
<dbReference type="OrthoDB" id="3985100at2"/>
<proteinExistence type="predicted"/>
<accession>A0A543PMT6</accession>
<evidence type="ECO:0000256" key="1">
    <source>
        <dbReference type="SAM" id="SignalP"/>
    </source>
</evidence>
<evidence type="ECO:0000313" key="4">
    <source>
        <dbReference type="Proteomes" id="UP000320085"/>
    </source>
</evidence>
<evidence type="ECO:0000259" key="2">
    <source>
        <dbReference type="Pfam" id="PF24514"/>
    </source>
</evidence>
<sequence>MKKPHNGTRARLPRAVITFFATLAVIASSALGIMVTAAPANAATAGDGISYTLEGCKNDGTITLPNGGKFICPDTAYTTGNLGKGWNELDLVPLRVTVQAGNSAPATQNFAFAVAVDNCADGSGATGCPTGVPGYDVLSSDSGGTPVLNTTLSSAAGCGTLASSSPQYAAPGLGGVGTTLYRVLSVTGQAKNTTCVYDAFARLAIGSHAFPGSSLHFNLANDTLGTSGVGSKEVSIPVKEITPQSISKDMSATQNSDFAWDVTKSATPATITFANTCSGADTYSQGVAIKVTWTKKAVTPTGPITIITHVYATNPAARVVTVDVTDNIRSGTTVLDTVTSGAKDVPANTANFLVLTHTTTVPSGTTNLNDVATATYTDKATGLPVPGTTQATASATVTPSGSSSNSSAVISDVESLTGTGLQFSVDSTSGASGTYGNGYTLGTKTVGPVTWTSGIQSDSGSVTFNKTIYSPSAIVTTGKLSDTATLTGSDGFTTQASLDVNISTNATGSATVTKTASLSIAQQLVFTFHLLKGGVDTGSSTTATLPASSKGPVGSGTLTGLDVTGSYAFAEDATAPYGAQTTGAKTFSLVAGQKSTCALTFPVTNSAPAASARVKKDTLPVSSGNWTFTLTGPNGLSEKLTDVAAGSGYNAFTSSLDVDGGTYTITETQQAGYDLTGLTGDVNGVAARVTTDKTARTCSFTLDLTIDSGKILSCNFVNTLRGRIIVTKYTDPPGSIQEFTFTSSYGPNFTLTDGKSNDSGLLVPGTYSVAELTPTGWDQTGAICDDGSKIDAIKLDPGETVHCDFTNTQRGTIIVKKITDPTTATDTFTFTGDAAGQIGNGGSIVVSGLKPGTYTSTEAVPAGWDLTGLVCDDSNSTGDLATAKATFKLDAGETVTCTFTDTERGKIIVKKITNPTTATDQFTFTGDAAGQIGNGGSIVVGNLKPGTYFSTETVPAGWDLTGLVCDDTNSSGDLGTAKATFKLDPGETVTCTFTNTQRGTIIVKKITDPASATDQFTFTGDAAGQIGNGETIVVTGLQPGTYFSTETVPAGWDLTGLVCDDTNSSGDLGTAKATFKLDPGETVTCTFTNTQRGTIIVKKITNPTSATDQFTFTGDAAGKIGNGETITKGNLVPGTYFSTETVPAGWDLTGLVCDDTNSSGDLGTAKATFKLDPGETVTCTFTNTQRGTIIVKKITDPASATDQFTFTGDAAGQIGNGGNITVGNLKPGTYFSTETEPAGWNLTKLTCDDTNSSGDLATDKATFKLDPGETVTCTFTNTQRGTIVVKKITNPTSATDKFTFTGDAAGQIGNGGSIVVSGLLPGTYTSTETVPAGWDLTGLVCDDTNSTADLATAKATFKLDPGETVTCTFTNTQRGTIIVKKITDPTSATDQFTFTGDAAGQIGNGETITKGDLAPGTYSSTETVPTGWDLQSITCNDGSSATVSSGSVATAKATFKLDPGETVTCTFTNKERGKIIVKKITQPSGSTQKFEFDPSYSVTNFFLTDGQSNDSGYLVAGTYGVAEVNIPALWDLIGKSCDDGSAVGSISLQPGETVTCTFTNRLRGSAKVIKTVANADGSNPQPPTGSESFTFTLRQGATNIIGNPGTILETQVANAANLGQFTFATSLTPGNHYQVCENLVDAGWLINLGPGQFVPEQFLTDGVTLNPGVINNVYCLDFVAQVGPDPTAFQVLNKRPPGGFGLTIGYWKNWASCTKSALKQKNSLDITLFKFGATGLVVSATSGTWPGYGATTYLALKTGSGTQMQAQDCGKAVNLLNKTTIDGKKKMASDPAFNLAAQLVAAELNYKAGSAMTVTGSINQAVLLLGKYKFDGLTHTTISASDAATMNSLATTLDKFNNNLI</sequence>
<gene>
    <name evidence="3" type="ORF">FHX52_4641</name>
</gene>
<name>A0A543PMT6_9MICO</name>
<dbReference type="InterPro" id="IPR055371">
    <property type="entry name" value="SpaA_PFL_dom_4"/>
</dbReference>
<reference evidence="3 4" key="1">
    <citation type="submission" date="2019-06" db="EMBL/GenBank/DDBJ databases">
        <title>Sequencing the genomes of 1000 actinobacteria strains.</title>
        <authorList>
            <person name="Klenk H.-P."/>
        </authorList>
    </citation>
    <scope>NUCLEOTIDE SEQUENCE [LARGE SCALE GENOMIC DNA]</scope>
    <source>
        <strain evidence="3 4">DSM 21776</strain>
    </source>
</reference>
<feature type="domain" description="SpaA-like prealbumin fold" evidence="2">
    <location>
        <begin position="913"/>
        <end position="997"/>
    </location>
</feature>
<evidence type="ECO:0000313" key="3">
    <source>
        <dbReference type="EMBL" id="TQN45401.1"/>
    </source>
</evidence>
<dbReference type="RefSeq" id="WP_141824624.1">
    <property type="nucleotide sequence ID" value="NZ_VFQF01000003.1"/>
</dbReference>
<feature type="domain" description="SpaA-like prealbumin fold" evidence="2">
    <location>
        <begin position="1386"/>
        <end position="1470"/>
    </location>
</feature>
<dbReference type="Pfam" id="PF24514">
    <property type="entry name" value="SpaA_4"/>
    <property type="match status" value="8"/>
</dbReference>
<feature type="domain" description="SpaA-like prealbumin fold" evidence="2">
    <location>
        <begin position="823"/>
        <end position="902"/>
    </location>
</feature>
<feature type="domain" description="SpaA-like prealbumin fold" evidence="2">
    <location>
        <begin position="1199"/>
        <end position="1279"/>
    </location>
</feature>
<dbReference type="Proteomes" id="UP000320085">
    <property type="component" value="Unassembled WGS sequence"/>
</dbReference>
<feature type="domain" description="SpaA-like prealbumin fold" evidence="2">
    <location>
        <begin position="1011"/>
        <end position="1091"/>
    </location>
</feature>
<feature type="domain" description="SpaA-like prealbumin fold" evidence="2">
    <location>
        <begin position="614"/>
        <end position="719"/>
    </location>
</feature>
<comment type="caution">
    <text evidence="3">The sequence shown here is derived from an EMBL/GenBank/DDBJ whole genome shotgun (WGS) entry which is preliminary data.</text>
</comment>
<organism evidence="3 4">
    <name type="scientific">Humibacillus xanthopallidus</name>
    <dbReference type="NCBI Taxonomy" id="412689"/>
    <lineage>
        <taxon>Bacteria</taxon>
        <taxon>Bacillati</taxon>
        <taxon>Actinomycetota</taxon>
        <taxon>Actinomycetes</taxon>
        <taxon>Micrococcales</taxon>
        <taxon>Intrasporangiaceae</taxon>
        <taxon>Humibacillus</taxon>
    </lineage>
</organism>
<feature type="chain" id="PRO_5021908419" description="SpaA-like prealbumin fold domain-containing protein" evidence="1">
    <location>
        <begin position="43"/>
        <end position="1861"/>
    </location>
</feature>